<sequence length="38" mass="4165">MASAKIYVMTRAAVVLIVERGCANRRAEESEVAHVMVC</sequence>
<dbReference type="KEGG" id="abas:ACPOL_3288"/>
<name>A0A2Z5G095_9BACT</name>
<keyword evidence="2" id="KW-1185">Reference proteome</keyword>
<proteinExistence type="predicted"/>
<evidence type="ECO:0000313" key="1">
    <source>
        <dbReference type="EMBL" id="AXC12581.1"/>
    </source>
</evidence>
<protein>
    <submittedName>
        <fullName evidence="1">Uncharacterized protein</fullName>
    </submittedName>
</protein>
<dbReference type="AlphaFoldDB" id="A0A2Z5G095"/>
<reference evidence="1 2" key="1">
    <citation type="journal article" date="2018" name="Front. Microbiol.">
        <title>Hydrolytic Capabilities as a Key to Environmental Success: Chitinolytic and Cellulolytic Acidobacteria From Acidic Sub-arctic Soils and Boreal Peatlands.</title>
        <authorList>
            <person name="Belova S.E."/>
            <person name="Ravin N.V."/>
            <person name="Pankratov T.A."/>
            <person name="Rakitin A.L."/>
            <person name="Ivanova A.A."/>
            <person name="Beletsky A.V."/>
            <person name="Mardanov A.V."/>
            <person name="Sinninghe Damste J.S."/>
            <person name="Dedysh S.N."/>
        </authorList>
    </citation>
    <scope>NUCLEOTIDE SEQUENCE [LARGE SCALE GENOMIC DNA]</scope>
    <source>
        <strain evidence="1 2">SBC82</strain>
    </source>
</reference>
<accession>A0A2Z5G095</accession>
<gene>
    <name evidence="1" type="ORF">ACPOL_3288</name>
</gene>
<organism evidence="1 2">
    <name type="scientific">Acidisarcina polymorpha</name>
    <dbReference type="NCBI Taxonomy" id="2211140"/>
    <lineage>
        <taxon>Bacteria</taxon>
        <taxon>Pseudomonadati</taxon>
        <taxon>Acidobacteriota</taxon>
        <taxon>Terriglobia</taxon>
        <taxon>Terriglobales</taxon>
        <taxon>Acidobacteriaceae</taxon>
        <taxon>Acidisarcina</taxon>
    </lineage>
</organism>
<dbReference type="EMBL" id="CP030840">
    <property type="protein sequence ID" value="AXC12581.1"/>
    <property type="molecule type" value="Genomic_DNA"/>
</dbReference>
<dbReference type="Proteomes" id="UP000253606">
    <property type="component" value="Chromosome"/>
</dbReference>
<evidence type="ECO:0000313" key="2">
    <source>
        <dbReference type="Proteomes" id="UP000253606"/>
    </source>
</evidence>